<organism evidence="1 2">
    <name type="scientific">Faecalibaculum rodentium</name>
    <dbReference type="NCBI Taxonomy" id="1702221"/>
    <lineage>
        <taxon>Bacteria</taxon>
        <taxon>Bacillati</taxon>
        <taxon>Bacillota</taxon>
        <taxon>Erysipelotrichia</taxon>
        <taxon>Erysipelotrichales</taxon>
        <taxon>Erysipelotrichaceae</taxon>
        <taxon>Faecalibaculum</taxon>
    </lineage>
</organism>
<evidence type="ECO:0000313" key="2">
    <source>
        <dbReference type="Proteomes" id="UP000186758"/>
    </source>
</evidence>
<dbReference type="EMBL" id="MPJZ01000057">
    <property type="protein sequence ID" value="OLU44722.1"/>
    <property type="molecule type" value="Genomic_DNA"/>
</dbReference>
<sequence length="62" mass="7601">MKMKQYKFKMIRTNQPYMSIPDLEQTTNEFSKEGWELKSVQHFDDILSFLLIFEREVQKEKP</sequence>
<dbReference type="Proteomes" id="UP000186758">
    <property type="component" value="Unassembled WGS sequence"/>
</dbReference>
<accession>A0A1Q9YJP8</accession>
<reference evidence="1 2" key="1">
    <citation type="submission" date="2016-11" db="EMBL/GenBank/DDBJ databases">
        <title>Description of two novel members of the family Erysipelotrichaceae: Ileibacterium lipovorans gen. nov., sp. nov. and Dubosiella newyorkensis, gen. nov., sp. nov.</title>
        <authorList>
            <person name="Cox L.M."/>
            <person name="Sohn J."/>
            <person name="Tyrrell K.L."/>
            <person name="Citron D.M."/>
            <person name="Lawson P.A."/>
            <person name="Patel N.B."/>
            <person name="Iizumi T."/>
            <person name="Perez-Perez G.I."/>
            <person name="Goldstein E.J."/>
            <person name="Blaser M.J."/>
        </authorList>
    </citation>
    <scope>NUCLEOTIDE SEQUENCE [LARGE SCALE GENOMIC DNA]</scope>
    <source>
        <strain evidence="1 2">NYU-BL-K8</strain>
    </source>
</reference>
<evidence type="ECO:0000313" key="1">
    <source>
        <dbReference type="EMBL" id="OLU44722.1"/>
    </source>
</evidence>
<protein>
    <recommendedName>
        <fullName evidence="3">DUF4177 domain-containing protein</fullName>
    </recommendedName>
</protein>
<gene>
    <name evidence="1" type="ORF">BO223_07250</name>
</gene>
<name>A0A1Q9YJP8_9FIRM</name>
<evidence type="ECO:0008006" key="3">
    <source>
        <dbReference type="Google" id="ProtNLM"/>
    </source>
</evidence>
<proteinExistence type="predicted"/>
<comment type="caution">
    <text evidence="1">The sequence shown here is derived from an EMBL/GenBank/DDBJ whole genome shotgun (WGS) entry which is preliminary data.</text>
</comment>
<dbReference type="AlphaFoldDB" id="A0A1Q9YJP8"/>